<dbReference type="GeneID" id="95990312"/>
<dbReference type="Gene3D" id="3.50.50.60">
    <property type="entry name" value="FAD/NAD(P)-binding domain"/>
    <property type="match status" value="1"/>
</dbReference>
<keyword evidence="4" id="KW-0560">Oxidoreductase</keyword>
<keyword evidence="2" id="KW-0285">Flavoprotein</keyword>
<dbReference type="InterPro" id="IPR036188">
    <property type="entry name" value="FAD/NAD-bd_sf"/>
</dbReference>
<dbReference type="InterPro" id="IPR050493">
    <property type="entry name" value="FAD-dep_Monooxygenase_BioMet"/>
</dbReference>
<accession>A0ABR3PT58</accession>
<evidence type="ECO:0000313" key="8">
    <source>
        <dbReference type="Proteomes" id="UP001565368"/>
    </source>
</evidence>
<dbReference type="Pfam" id="PF01494">
    <property type="entry name" value="FAD_binding_3"/>
    <property type="match status" value="1"/>
</dbReference>
<evidence type="ECO:0000259" key="6">
    <source>
        <dbReference type="Pfam" id="PF01494"/>
    </source>
</evidence>
<dbReference type="SUPFAM" id="SSF51905">
    <property type="entry name" value="FAD/NAD(P)-binding domain"/>
    <property type="match status" value="1"/>
</dbReference>
<name>A0ABR3PT58_9TREE</name>
<feature type="domain" description="FAD-binding" evidence="6">
    <location>
        <begin position="7"/>
        <end position="367"/>
    </location>
</feature>
<evidence type="ECO:0000256" key="1">
    <source>
        <dbReference type="ARBA" id="ARBA00007992"/>
    </source>
</evidence>
<evidence type="ECO:0000256" key="5">
    <source>
        <dbReference type="ARBA" id="ARBA00023033"/>
    </source>
</evidence>
<dbReference type="InterPro" id="IPR002938">
    <property type="entry name" value="FAD-bd"/>
</dbReference>
<dbReference type="EMBL" id="JBBXJM010000007">
    <property type="protein sequence ID" value="KAL1405630.1"/>
    <property type="molecule type" value="Genomic_DNA"/>
</dbReference>
<dbReference type="PANTHER" id="PTHR13789">
    <property type="entry name" value="MONOOXYGENASE"/>
    <property type="match status" value="1"/>
</dbReference>
<gene>
    <name evidence="7" type="ORF">Q8F55_009269</name>
</gene>
<dbReference type="RefSeq" id="XP_069205574.1">
    <property type="nucleotide sequence ID" value="XM_069357637.1"/>
</dbReference>
<keyword evidence="8" id="KW-1185">Reference proteome</keyword>
<evidence type="ECO:0000256" key="2">
    <source>
        <dbReference type="ARBA" id="ARBA00022630"/>
    </source>
</evidence>
<reference evidence="7 8" key="1">
    <citation type="submission" date="2023-08" db="EMBL/GenBank/DDBJ databases">
        <title>Annotated Genome Sequence of Vanrija albida AlHP1.</title>
        <authorList>
            <person name="Herzog R."/>
        </authorList>
    </citation>
    <scope>NUCLEOTIDE SEQUENCE [LARGE SCALE GENOMIC DNA]</scope>
    <source>
        <strain evidence="7 8">AlHP1</strain>
    </source>
</reference>
<organism evidence="7 8">
    <name type="scientific">Vanrija albida</name>
    <dbReference type="NCBI Taxonomy" id="181172"/>
    <lineage>
        <taxon>Eukaryota</taxon>
        <taxon>Fungi</taxon>
        <taxon>Dikarya</taxon>
        <taxon>Basidiomycota</taxon>
        <taxon>Agaricomycotina</taxon>
        <taxon>Tremellomycetes</taxon>
        <taxon>Trichosporonales</taxon>
        <taxon>Trichosporonaceae</taxon>
        <taxon>Vanrija</taxon>
    </lineage>
</organism>
<proteinExistence type="inferred from homology"/>
<dbReference type="PANTHER" id="PTHR13789:SF147">
    <property type="entry name" value="PUTATIVE (AFU_ORTHOLOGUE AFUA_2G01950)-RELATED"/>
    <property type="match status" value="1"/>
</dbReference>
<dbReference type="Proteomes" id="UP001565368">
    <property type="component" value="Unassembled WGS sequence"/>
</dbReference>
<comment type="caution">
    <text evidence="7">The sequence shown here is derived from an EMBL/GenBank/DDBJ whole genome shotgun (WGS) entry which is preliminary data.</text>
</comment>
<dbReference type="SUPFAM" id="SSF54373">
    <property type="entry name" value="FAD-linked reductases, C-terminal domain"/>
    <property type="match status" value="1"/>
</dbReference>
<keyword evidence="5" id="KW-0503">Monooxygenase</keyword>
<protein>
    <recommendedName>
        <fullName evidence="6">FAD-binding domain-containing protein</fullName>
    </recommendedName>
</protein>
<dbReference type="PRINTS" id="PR00420">
    <property type="entry name" value="RNGMNOXGNASE"/>
</dbReference>
<comment type="similarity">
    <text evidence="1">Belongs to the paxM FAD-dependent monooxygenase family.</text>
</comment>
<keyword evidence="3" id="KW-0274">FAD</keyword>
<evidence type="ECO:0000256" key="4">
    <source>
        <dbReference type="ARBA" id="ARBA00023002"/>
    </source>
</evidence>
<evidence type="ECO:0000313" key="7">
    <source>
        <dbReference type="EMBL" id="KAL1405630.1"/>
    </source>
</evidence>
<sequence length="443" mass="49740">MWVAMGGMGTALSLARQGFTNINVWEQAPYLDEVGAGINIPPNLGRILTRWGVMDICKAEGVAIQVANVHDCETDEVLTATNYSEYMRQEYGHPFITVHRSALQKSLVRGALDTGRVTLHLDQVISEYDFENTRLLVRDDEVDLDEDGYPIEGELVWIDADLIICADGIKSKARAALLEQQGIKDEVESTGQAAYRIMVRKSLAANDPELLPFFTEAQSHRWIGDRRHVMGYPIEAGDLFNISTSQPDGNFVEADEWTAMGDKETMLETFHDFCPRVKKLLSLVPQYEVLEWRLRVHKPLPTWVDGHVALVGDACHPTLPHLAQGAAQAIEDAVALGIILSRIKSKDQIHAALKVYQKIRKPRADWAVVTADENSKHLHLKRADRDKWVAELRAALPDGEDSVVIDRLGSRDTHDRLFRYDIALETEQHFSKLFAEELMAGEA</sequence>
<evidence type="ECO:0000256" key="3">
    <source>
        <dbReference type="ARBA" id="ARBA00022827"/>
    </source>
</evidence>